<accession>A0A0E4G9P0</accession>
<gene>
    <name evidence="4" type="ORF">768</name>
</gene>
<organism evidence="4 5">
    <name type="scientific">Syntrophomonas zehnderi OL-4</name>
    <dbReference type="NCBI Taxonomy" id="690567"/>
    <lineage>
        <taxon>Bacteria</taxon>
        <taxon>Bacillati</taxon>
        <taxon>Bacillota</taxon>
        <taxon>Clostridia</taxon>
        <taxon>Eubacteriales</taxon>
        <taxon>Syntrophomonadaceae</taxon>
        <taxon>Syntrophomonas</taxon>
    </lineage>
</organism>
<dbReference type="AlphaFoldDB" id="A0A0E4G9P0"/>
<dbReference type="Gene3D" id="1.20.1050.140">
    <property type="match status" value="1"/>
</dbReference>
<evidence type="ECO:0000259" key="3">
    <source>
        <dbReference type="Pfam" id="PF02754"/>
    </source>
</evidence>
<keyword evidence="1" id="KW-0560">Oxidoreductase</keyword>
<evidence type="ECO:0000313" key="5">
    <source>
        <dbReference type="Proteomes" id="UP000045545"/>
    </source>
</evidence>
<dbReference type="Proteomes" id="UP000045545">
    <property type="component" value="Unassembled WGS sequence"/>
</dbReference>
<dbReference type="Gene3D" id="3.40.50.11810">
    <property type="match status" value="1"/>
</dbReference>
<evidence type="ECO:0000256" key="2">
    <source>
        <dbReference type="SAM" id="MobiDB-lite"/>
    </source>
</evidence>
<evidence type="ECO:0000313" key="4">
    <source>
        <dbReference type="EMBL" id="CFX19238.1"/>
    </source>
</evidence>
<dbReference type="InterPro" id="IPR051278">
    <property type="entry name" value="HdrB/HdrD_reductase"/>
</dbReference>
<proteinExistence type="predicted"/>
<sequence>MKFAYYPGCSADGSAVEYGMSMERTAKILGFEMQELQDWNCCGATSAHNTDKLLSLALPARNLAIAEKTGLNNMLAPCAACYSRHRIAEHVVKHDPEMKKKLEQVLDMELEGTSETVSILDVLANMIGTEAIKAKVTNPLTGMKAASYYGCLLVRPVEHTGFDDPEDPQSMDQVMQALGAETVDWSHKTECCGAAMVTSRPDVGNQMLYKVLKDAKDSGAECIVTACPLCMLNLDMRQAGVEKKFKEKIALPVYYVTELLAIACGDAPSMVGIEKHFVEAGRYLDTVKVRAAEAKAAAEKAAQEAAAKAKEKTAKSGDTAKSAPTPEAEQKKIDAFITAFGKNPDKMAARLIEDPARAETLTVVLDDKKIAKLAQLMASDMEKAKKAADAFVTAELNKRGNA</sequence>
<feature type="domain" description="Cysteine-rich" evidence="3">
    <location>
        <begin position="4"/>
        <end position="82"/>
    </location>
</feature>
<feature type="domain" description="Cysteine-rich" evidence="3">
    <location>
        <begin position="146"/>
        <end position="235"/>
    </location>
</feature>
<evidence type="ECO:0000256" key="1">
    <source>
        <dbReference type="ARBA" id="ARBA00023002"/>
    </source>
</evidence>
<dbReference type="OrthoDB" id="9777685at2"/>
<dbReference type="GO" id="GO:0016491">
    <property type="term" value="F:oxidoreductase activity"/>
    <property type="evidence" value="ECO:0007669"/>
    <property type="project" value="UniProtKB-KW"/>
</dbReference>
<keyword evidence="5" id="KW-1185">Reference proteome</keyword>
<dbReference type="PANTHER" id="PTHR42947:SF1">
    <property type="entry name" value="COB--COM HETERODISULFIDE REDUCTASE SUBUNIT B 1"/>
    <property type="match status" value="1"/>
</dbReference>
<reference evidence="4 5" key="1">
    <citation type="submission" date="2015-03" db="EMBL/GenBank/DDBJ databases">
        <authorList>
            <person name="Murphy D."/>
        </authorList>
    </citation>
    <scope>NUCLEOTIDE SEQUENCE [LARGE SCALE GENOMIC DNA]</scope>
    <source>
        <strain evidence="4 5">OL-4</strain>
    </source>
</reference>
<dbReference type="RefSeq" id="WP_046495948.1">
    <property type="nucleotide sequence ID" value="NZ_CGIH01000009.1"/>
</dbReference>
<dbReference type="InterPro" id="IPR004017">
    <property type="entry name" value="Cys_rich_dom"/>
</dbReference>
<dbReference type="STRING" id="690567.768"/>
<name>A0A0E4G9P0_9FIRM</name>
<dbReference type="Pfam" id="PF02754">
    <property type="entry name" value="CCG"/>
    <property type="match status" value="2"/>
</dbReference>
<feature type="region of interest" description="Disordered" evidence="2">
    <location>
        <begin position="308"/>
        <end position="329"/>
    </location>
</feature>
<dbReference type="EMBL" id="CGIH01000009">
    <property type="protein sequence ID" value="CFX19238.1"/>
    <property type="molecule type" value="Genomic_DNA"/>
</dbReference>
<protein>
    <submittedName>
        <fullName evidence="4">Cysteine-rich domain</fullName>
    </submittedName>
</protein>
<dbReference type="PANTHER" id="PTHR42947">
    <property type="entry name" value="COB--COM HETERODISULFIDE REDUCTASE SUBUNIT B 1"/>
    <property type="match status" value="1"/>
</dbReference>